<evidence type="ECO:0000313" key="7">
    <source>
        <dbReference type="EMBL" id="CAF4606876.1"/>
    </source>
</evidence>
<comment type="subcellular location">
    <subcellularLocation>
        <location evidence="1 6">Membrane</location>
        <topology evidence="1 6">Multi-pass membrane protein</topology>
    </subcellularLocation>
</comment>
<keyword evidence="3" id="KW-0812">Transmembrane</keyword>
<proteinExistence type="inferred from homology"/>
<dbReference type="EMBL" id="CAJOBI010178414">
    <property type="protein sequence ID" value="CAF4916611.1"/>
    <property type="molecule type" value="Genomic_DNA"/>
</dbReference>
<evidence type="ECO:0000313" key="10">
    <source>
        <dbReference type="EMBL" id="CAF4864552.1"/>
    </source>
</evidence>
<dbReference type="PANTHER" id="PTHR11958:SF99">
    <property type="entry name" value="SODIUM-DEPENDENT EXCITATORY AMINO ACID TRANSPORTER GLT-6-RELATED"/>
    <property type="match status" value="1"/>
</dbReference>
<reference evidence="9" key="1">
    <citation type="submission" date="2021-02" db="EMBL/GenBank/DDBJ databases">
        <authorList>
            <person name="Nowell W R."/>
        </authorList>
    </citation>
    <scope>NUCLEOTIDE SEQUENCE</scope>
</reference>
<accession>A0A8S3BKA0</accession>
<dbReference type="EMBL" id="CAJOBI010105195">
    <property type="protein sequence ID" value="CAF4606876.1"/>
    <property type="molecule type" value="Genomic_DNA"/>
</dbReference>
<evidence type="ECO:0000256" key="3">
    <source>
        <dbReference type="ARBA" id="ARBA00022692"/>
    </source>
</evidence>
<evidence type="ECO:0000313" key="12">
    <source>
        <dbReference type="Proteomes" id="UP000681967"/>
    </source>
</evidence>
<evidence type="ECO:0000256" key="1">
    <source>
        <dbReference type="ARBA" id="ARBA00004141"/>
    </source>
</evidence>
<name>A0A8S3BKA0_9BILA</name>
<dbReference type="AlphaFoldDB" id="A0A8S3BKA0"/>
<dbReference type="InterPro" id="IPR050746">
    <property type="entry name" value="DAACS"/>
</dbReference>
<protein>
    <recommendedName>
        <fullName evidence="6">Amino acid transporter</fullName>
    </recommendedName>
</protein>
<keyword evidence="4" id="KW-1133">Transmembrane helix</keyword>
<dbReference type="PANTHER" id="PTHR11958">
    <property type="entry name" value="SODIUM/DICARBOXYLATE SYMPORTER-RELATED"/>
    <property type="match status" value="1"/>
</dbReference>
<dbReference type="GO" id="GO:0015175">
    <property type="term" value="F:neutral L-amino acid transmembrane transporter activity"/>
    <property type="evidence" value="ECO:0007669"/>
    <property type="project" value="TreeGrafter"/>
</dbReference>
<evidence type="ECO:0000256" key="6">
    <source>
        <dbReference type="RuleBase" id="RU361216"/>
    </source>
</evidence>
<organism evidence="9 12">
    <name type="scientific">Rotaria magnacalcarata</name>
    <dbReference type="NCBI Taxonomy" id="392030"/>
    <lineage>
        <taxon>Eukaryota</taxon>
        <taxon>Metazoa</taxon>
        <taxon>Spiralia</taxon>
        <taxon>Gnathifera</taxon>
        <taxon>Rotifera</taxon>
        <taxon>Eurotatoria</taxon>
        <taxon>Bdelloidea</taxon>
        <taxon>Philodinida</taxon>
        <taxon>Philodinidae</taxon>
        <taxon>Rotaria</taxon>
    </lineage>
</organism>
<dbReference type="GO" id="GO:0005886">
    <property type="term" value="C:plasma membrane"/>
    <property type="evidence" value="ECO:0007669"/>
    <property type="project" value="TreeGrafter"/>
</dbReference>
<evidence type="ECO:0000256" key="4">
    <source>
        <dbReference type="ARBA" id="ARBA00022989"/>
    </source>
</evidence>
<gene>
    <name evidence="8" type="ORF">BYL167_LOCUS43079</name>
    <name evidence="9" type="ORF">BYL167_LOCUS49294</name>
    <name evidence="10" type="ORF">GIL414_LOCUS50059</name>
    <name evidence="7" type="ORF">SMN809_LOCUS39306</name>
    <name evidence="11" type="ORF">SMN809_LOCUS52495</name>
</gene>
<evidence type="ECO:0000313" key="8">
    <source>
        <dbReference type="EMBL" id="CAF4673887.1"/>
    </source>
</evidence>
<keyword evidence="6" id="KW-0769">Symport</keyword>
<dbReference type="Gene3D" id="1.10.3860.10">
    <property type="entry name" value="Sodium:dicarboxylate symporter"/>
    <property type="match status" value="1"/>
</dbReference>
<dbReference type="EMBL" id="CAJOBH010113520">
    <property type="protein sequence ID" value="CAF4673887.1"/>
    <property type="molecule type" value="Genomic_DNA"/>
</dbReference>
<comment type="similarity">
    <text evidence="6">Belongs to the dicarboxylate/amino acid:cation symporter (DAACS) (TC 2.A.23) family.</text>
</comment>
<feature type="non-terminal residue" evidence="9">
    <location>
        <position position="1"/>
    </location>
</feature>
<comment type="caution">
    <text evidence="9">The sequence shown here is derived from an EMBL/GenBank/DDBJ whole genome shotgun (WGS) entry which is preliminary data.</text>
</comment>
<dbReference type="GO" id="GO:0015501">
    <property type="term" value="F:glutamate:sodium symporter activity"/>
    <property type="evidence" value="ECO:0007669"/>
    <property type="project" value="TreeGrafter"/>
</dbReference>
<keyword evidence="2 6" id="KW-0813">Transport</keyword>
<evidence type="ECO:0000256" key="5">
    <source>
        <dbReference type="ARBA" id="ARBA00023136"/>
    </source>
</evidence>
<dbReference type="InterPro" id="IPR036458">
    <property type="entry name" value="Na:dicarbo_symporter_sf"/>
</dbReference>
<dbReference type="Pfam" id="PF00375">
    <property type="entry name" value="SDF"/>
    <property type="match status" value="1"/>
</dbReference>
<dbReference type="GO" id="GO:0005313">
    <property type="term" value="F:L-glutamate transmembrane transporter activity"/>
    <property type="evidence" value="ECO:0007669"/>
    <property type="project" value="TreeGrafter"/>
</dbReference>
<evidence type="ECO:0000313" key="9">
    <source>
        <dbReference type="EMBL" id="CAF4828318.1"/>
    </source>
</evidence>
<keyword evidence="5" id="KW-0472">Membrane</keyword>
<dbReference type="InterPro" id="IPR001991">
    <property type="entry name" value="Na-dicarboxylate_symporter"/>
</dbReference>
<evidence type="ECO:0000256" key="2">
    <source>
        <dbReference type="ARBA" id="ARBA00022448"/>
    </source>
</evidence>
<dbReference type="Proteomes" id="UP000676336">
    <property type="component" value="Unassembled WGS sequence"/>
</dbReference>
<dbReference type="Proteomes" id="UP000681720">
    <property type="component" value="Unassembled WGS sequence"/>
</dbReference>
<dbReference type="EMBL" id="CAJOBH010146358">
    <property type="protein sequence ID" value="CAF4828318.1"/>
    <property type="molecule type" value="Genomic_DNA"/>
</dbReference>
<evidence type="ECO:0000313" key="11">
    <source>
        <dbReference type="EMBL" id="CAF4916611.1"/>
    </source>
</evidence>
<dbReference type="SUPFAM" id="SSF118215">
    <property type="entry name" value="Proton glutamate symport protein"/>
    <property type="match status" value="1"/>
</dbReference>
<dbReference type="Proteomes" id="UP000681967">
    <property type="component" value="Unassembled WGS sequence"/>
</dbReference>
<sequence>MLHFFVILNEIVMKLIKLVMWFSPIGIMFLVAGKILEIEDLLKLAQSLGMYALTVL</sequence>
<dbReference type="EMBL" id="CAJOBJ010165945">
    <property type="protein sequence ID" value="CAF4864552.1"/>
    <property type="molecule type" value="Genomic_DNA"/>
</dbReference>